<sequence>MIRGATSRQRLGKWDTTVANAWGIVALSRFREKFESTPVSGVSMVKLQDSTQTISWNDTPKGKELKFIWPGDKQTAYIVKKGDGDPWMTIRSMAAIPIKEPLSSGYKIKKTITAVEQKRPGIFSIGDVVRVRIDGEAQTDMTWVVIDDPIPAGVAVLGSGLGRDSSILTQSETDNVYAWPIYEERTFEAFRAYYEFVPKGLWNIEYTMRLNNEGIFKLPQTRIEAMYSPEMFGEIPNDSFKITK</sequence>
<feature type="domain" description="Bacterial alpha-2-macroglobulin MG10" evidence="1">
    <location>
        <begin position="105"/>
        <end position="230"/>
    </location>
</feature>
<dbReference type="PANTHER" id="PTHR40094:SF1">
    <property type="entry name" value="UBIQUITIN DOMAIN-CONTAINING PROTEIN"/>
    <property type="match status" value="1"/>
</dbReference>
<evidence type="ECO:0000259" key="1">
    <source>
        <dbReference type="Pfam" id="PF17973"/>
    </source>
</evidence>
<evidence type="ECO:0000313" key="2">
    <source>
        <dbReference type="EMBL" id="KJJ83970.1"/>
    </source>
</evidence>
<proteinExistence type="predicted"/>
<dbReference type="EMBL" id="JYNY01000429">
    <property type="protein sequence ID" value="KJJ83970.1"/>
    <property type="molecule type" value="Genomic_DNA"/>
</dbReference>
<dbReference type="Pfam" id="PF17973">
    <property type="entry name" value="bMG10"/>
    <property type="match status" value="1"/>
</dbReference>
<dbReference type="InterPro" id="IPR051802">
    <property type="entry name" value="YfhM-like"/>
</dbReference>
<organism evidence="2 3">
    <name type="scientific">Candidatus Omnitrophus magneticus</name>
    <dbReference type="NCBI Taxonomy" id="1609969"/>
    <lineage>
        <taxon>Bacteria</taxon>
        <taxon>Pseudomonadati</taxon>
        <taxon>Candidatus Omnitrophota</taxon>
        <taxon>Candidatus Omnitrophus</taxon>
    </lineage>
</organism>
<evidence type="ECO:0000313" key="3">
    <source>
        <dbReference type="Proteomes" id="UP000033428"/>
    </source>
</evidence>
<dbReference type="PATRIC" id="fig|1609969.3.peg.2270"/>
<comment type="caution">
    <text evidence="2">The sequence shown here is derived from an EMBL/GenBank/DDBJ whole genome shotgun (WGS) entry which is preliminary data.</text>
</comment>
<dbReference type="Proteomes" id="UP000033428">
    <property type="component" value="Unassembled WGS sequence"/>
</dbReference>
<gene>
    <name evidence="2" type="ORF">OMAG_002162</name>
</gene>
<protein>
    <submittedName>
        <fullName evidence="2">Alpha-2-macroglobulin family protein</fullName>
    </submittedName>
</protein>
<dbReference type="AlphaFoldDB" id="A0A0F0CRA6"/>
<keyword evidence="3" id="KW-1185">Reference proteome</keyword>
<dbReference type="GO" id="GO:0004866">
    <property type="term" value="F:endopeptidase inhibitor activity"/>
    <property type="evidence" value="ECO:0007669"/>
    <property type="project" value="TreeGrafter"/>
</dbReference>
<name>A0A0F0CRA6_9BACT</name>
<accession>A0A0F0CRA6</accession>
<dbReference type="InterPro" id="IPR041246">
    <property type="entry name" value="Bact_MG10"/>
</dbReference>
<reference evidence="2 3" key="1">
    <citation type="submission" date="2015-02" db="EMBL/GenBank/DDBJ databases">
        <title>Single-cell genomics of uncultivated deep-branching MTB reveals a conserved set of magnetosome genes.</title>
        <authorList>
            <person name="Kolinko S."/>
            <person name="Richter M."/>
            <person name="Glockner F.O."/>
            <person name="Brachmann A."/>
            <person name="Schuler D."/>
        </authorList>
    </citation>
    <scope>NUCLEOTIDE SEQUENCE [LARGE SCALE GENOMIC DNA]</scope>
    <source>
        <strain evidence="2">SKK-01</strain>
    </source>
</reference>
<dbReference type="PANTHER" id="PTHR40094">
    <property type="entry name" value="ALPHA-2-MACROGLOBULIN HOMOLOG"/>
    <property type="match status" value="1"/>
</dbReference>